<evidence type="ECO:0000313" key="3">
    <source>
        <dbReference type="Proteomes" id="UP000628710"/>
    </source>
</evidence>
<accession>A0A934JM03</accession>
<dbReference type="GO" id="GO:1901135">
    <property type="term" value="P:carbohydrate derivative metabolic process"/>
    <property type="evidence" value="ECO:0007669"/>
    <property type="project" value="UniProtKB-ARBA"/>
</dbReference>
<dbReference type="CDD" id="cd03801">
    <property type="entry name" value="GT4_PimA-like"/>
    <property type="match status" value="1"/>
</dbReference>
<evidence type="ECO:0000313" key="2">
    <source>
        <dbReference type="EMBL" id="MBJ7536848.1"/>
    </source>
</evidence>
<dbReference type="RefSeq" id="WP_199467010.1">
    <property type="nucleotide sequence ID" value="NZ_JAEMNX010000002.1"/>
</dbReference>
<dbReference type="Pfam" id="PF00534">
    <property type="entry name" value="Glycos_transf_1"/>
    <property type="match status" value="1"/>
</dbReference>
<dbReference type="AlphaFoldDB" id="A0A934JM03"/>
<name>A0A934JM03_9GAMM</name>
<feature type="domain" description="Glycosyl transferase family 1" evidence="1">
    <location>
        <begin position="170"/>
        <end position="324"/>
    </location>
</feature>
<keyword evidence="3" id="KW-1185">Reference proteome</keyword>
<dbReference type="PANTHER" id="PTHR12526:SF630">
    <property type="entry name" value="GLYCOSYLTRANSFERASE"/>
    <property type="match status" value="1"/>
</dbReference>
<dbReference type="Proteomes" id="UP000628710">
    <property type="component" value="Unassembled WGS sequence"/>
</dbReference>
<dbReference type="PANTHER" id="PTHR12526">
    <property type="entry name" value="GLYCOSYLTRANSFERASE"/>
    <property type="match status" value="1"/>
</dbReference>
<dbReference type="InterPro" id="IPR001296">
    <property type="entry name" value="Glyco_trans_1"/>
</dbReference>
<evidence type="ECO:0000259" key="1">
    <source>
        <dbReference type="Pfam" id="PF00534"/>
    </source>
</evidence>
<comment type="caution">
    <text evidence="2">The sequence shown here is derived from an EMBL/GenBank/DDBJ whole genome shotgun (WGS) entry which is preliminary data.</text>
</comment>
<gene>
    <name evidence="2" type="ORF">I8J31_04050</name>
</gene>
<dbReference type="Gene3D" id="3.40.50.2000">
    <property type="entry name" value="Glycogen Phosphorylase B"/>
    <property type="match status" value="2"/>
</dbReference>
<protein>
    <submittedName>
        <fullName evidence="2">Glycosyltransferase family 4 protein</fullName>
    </submittedName>
</protein>
<organism evidence="2 3">
    <name type="scientific">Marinomonas transparens</name>
    <dbReference type="NCBI Taxonomy" id="2795388"/>
    <lineage>
        <taxon>Bacteria</taxon>
        <taxon>Pseudomonadati</taxon>
        <taxon>Pseudomonadota</taxon>
        <taxon>Gammaproteobacteria</taxon>
        <taxon>Oceanospirillales</taxon>
        <taxon>Oceanospirillaceae</taxon>
        <taxon>Marinomonas</taxon>
    </lineage>
</organism>
<reference evidence="2" key="1">
    <citation type="submission" date="2020-12" db="EMBL/GenBank/DDBJ databases">
        <title>Marinomonas arctica sp. nov., a psychrotolerant bacterium isolated from the Arctic.</title>
        <authorList>
            <person name="Zhang Y."/>
        </authorList>
    </citation>
    <scope>NUCLEOTIDE SEQUENCE</scope>
    <source>
        <strain evidence="2">C1424</strain>
    </source>
</reference>
<dbReference type="SUPFAM" id="SSF53756">
    <property type="entry name" value="UDP-Glycosyltransferase/glycogen phosphorylase"/>
    <property type="match status" value="1"/>
</dbReference>
<sequence length="347" mass="38868">MEKTLTILHVNLAKNFRGGERQTELLIRALSNKTNIKQILACRVDSPLKQKLTDIKDLVFVTANHQLEGHFSAPSADIVHAHEAKAVHWAWLHKVIRKTPYILTRRVDTPVKDRWFNQKTYRNASVLVGISTLISNHMREKNWGEVCQIPSVLAHLISDEAISNEFRSLFPDKIIVGHIGALVDKHKGQKVLIESANILEQSNPELHFVFFGDGADEEELQQLSQDNNNISWMGFKPNIGDYIPTFDIFAFPSRNEGLGSTLLDIMDAGVPIVAANVGGIPDIVIHEETGLLVPPNDSESLAQAIIKLSLDKPLQSRLTECAKSRLEKYTPKAMADSYHSLYKKITS</sequence>
<dbReference type="EMBL" id="JAEMNX010000002">
    <property type="protein sequence ID" value="MBJ7536848.1"/>
    <property type="molecule type" value="Genomic_DNA"/>
</dbReference>
<proteinExistence type="predicted"/>
<dbReference type="GO" id="GO:0016757">
    <property type="term" value="F:glycosyltransferase activity"/>
    <property type="evidence" value="ECO:0007669"/>
    <property type="project" value="InterPro"/>
</dbReference>